<feature type="compositionally biased region" description="Polar residues" evidence="9">
    <location>
        <begin position="531"/>
        <end position="544"/>
    </location>
</feature>
<evidence type="ECO:0000313" key="13">
    <source>
        <dbReference type="Proteomes" id="UP001283361"/>
    </source>
</evidence>
<reference evidence="12" key="1">
    <citation type="journal article" date="2023" name="G3 (Bethesda)">
        <title>A reference genome for the long-term kleptoplast-retaining sea slug Elysia crispata morphotype clarki.</title>
        <authorList>
            <person name="Eastman K.E."/>
            <person name="Pendleton A.L."/>
            <person name="Shaikh M.A."/>
            <person name="Suttiyut T."/>
            <person name="Ogas R."/>
            <person name="Tomko P."/>
            <person name="Gavelis G."/>
            <person name="Widhalm J.R."/>
            <person name="Wisecaver J.H."/>
        </authorList>
    </citation>
    <scope>NUCLEOTIDE SEQUENCE</scope>
    <source>
        <strain evidence="12">ECLA1</strain>
    </source>
</reference>
<feature type="compositionally biased region" description="Polar residues" evidence="9">
    <location>
        <begin position="572"/>
        <end position="581"/>
    </location>
</feature>
<protein>
    <submittedName>
        <fullName evidence="12">Uncharacterized protein</fullName>
    </submittedName>
</protein>
<dbReference type="SUPFAM" id="SSF57716">
    <property type="entry name" value="Glucocorticoid receptor-like (DNA-binding domain)"/>
    <property type="match status" value="1"/>
</dbReference>
<evidence type="ECO:0000256" key="8">
    <source>
        <dbReference type="ARBA" id="ARBA00023242"/>
    </source>
</evidence>
<evidence type="ECO:0000256" key="6">
    <source>
        <dbReference type="ARBA" id="ARBA00023163"/>
    </source>
</evidence>
<keyword evidence="4" id="KW-0805">Transcription regulation</keyword>
<evidence type="ECO:0000256" key="7">
    <source>
        <dbReference type="ARBA" id="ARBA00023170"/>
    </source>
</evidence>
<evidence type="ECO:0000256" key="4">
    <source>
        <dbReference type="ARBA" id="ARBA00023015"/>
    </source>
</evidence>
<dbReference type="Pfam" id="PF00105">
    <property type="entry name" value="zf-C4"/>
    <property type="match status" value="1"/>
</dbReference>
<feature type="compositionally biased region" description="Basic and acidic residues" evidence="9">
    <location>
        <begin position="666"/>
        <end position="682"/>
    </location>
</feature>
<feature type="region of interest" description="Disordered" evidence="9">
    <location>
        <begin position="666"/>
        <end position="696"/>
    </location>
</feature>
<keyword evidence="13" id="KW-1185">Reference proteome</keyword>
<proteinExistence type="predicted"/>
<evidence type="ECO:0000256" key="5">
    <source>
        <dbReference type="ARBA" id="ARBA00023125"/>
    </source>
</evidence>
<evidence type="ECO:0000256" key="3">
    <source>
        <dbReference type="ARBA" id="ARBA00022833"/>
    </source>
</evidence>
<dbReference type="SMART" id="SM00399">
    <property type="entry name" value="ZnF_C4"/>
    <property type="match status" value="1"/>
</dbReference>
<feature type="region of interest" description="Disordered" evidence="9">
    <location>
        <begin position="748"/>
        <end position="834"/>
    </location>
</feature>
<evidence type="ECO:0000259" key="11">
    <source>
        <dbReference type="PROSITE" id="PS51843"/>
    </source>
</evidence>
<dbReference type="GO" id="GO:0043565">
    <property type="term" value="F:sequence-specific DNA binding"/>
    <property type="evidence" value="ECO:0007669"/>
    <property type="project" value="InterPro"/>
</dbReference>
<feature type="region of interest" description="Disordered" evidence="9">
    <location>
        <begin position="473"/>
        <end position="503"/>
    </location>
</feature>
<dbReference type="InterPro" id="IPR050234">
    <property type="entry name" value="Nuclear_hormone_rcpt_NR1"/>
</dbReference>
<organism evidence="12 13">
    <name type="scientific">Elysia crispata</name>
    <name type="common">lettuce slug</name>
    <dbReference type="NCBI Taxonomy" id="231223"/>
    <lineage>
        <taxon>Eukaryota</taxon>
        <taxon>Metazoa</taxon>
        <taxon>Spiralia</taxon>
        <taxon>Lophotrochozoa</taxon>
        <taxon>Mollusca</taxon>
        <taxon>Gastropoda</taxon>
        <taxon>Heterobranchia</taxon>
        <taxon>Euthyneura</taxon>
        <taxon>Panpulmonata</taxon>
        <taxon>Sacoglossa</taxon>
        <taxon>Placobranchoidea</taxon>
        <taxon>Plakobranchidae</taxon>
        <taxon>Elysia</taxon>
    </lineage>
</organism>
<keyword evidence="2" id="KW-0863">Zinc-finger</keyword>
<evidence type="ECO:0000256" key="2">
    <source>
        <dbReference type="ARBA" id="ARBA00022771"/>
    </source>
</evidence>
<dbReference type="PANTHER" id="PTHR24082:SF473">
    <property type="entry name" value="ECDYSONE-INDUCED PROTEIN 75B, ISOFORM B"/>
    <property type="match status" value="1"/>
</dbReference>
<feature type="compositionally biased region" description="Low complexity" evidence="9">
    <location>
        <begin position="552"/>
        <end position="571"/>
    </location>
</feature>
<keyword evidence="7" id="KW-0675">Receptor</keyword>
<feature type="domain" description="Nuclear receptor" evidence="10">
    <location>
        <begin position="19"/>
        <end position="94"/>
    </location>
</feature>
<evidence type="ECO:0000313" key="12">
    <source>
        <dbReference type="EMBL" id="KAK3727655.1"/>
    </source>
</evidence>
<feature type="region of interest" description="Disordered" evidence="9">
    <location>
        <begin position="380"/>
        <end position="400"/>
    </location>
</feature>
<keyword evidence="5" id="KW-0238">DNA-binding</keyword>
<feature type="domain" description="NR LBD" evidence="11">
    <location>
        <begin position="848"/>
        <end position="1114"/>
    </location>
</feature>
<dbReference type="SUPFAM" id="SSF48508">
    <property type="entry name" value="Nuclear receptor ligand-binding domain"/>
    <property type="match status" value="1"/>
</dbReference>
<dbReference type="PROSITE" id="PS00031">
    <property type="entry name" value="NUCLEAR_REC_DBD_1"/>
    <property type="match status" value="1"/>
</dbReference>
<dbReference type="Gene3D" id="3.30.50.10">
    <property type="entry name" value="Erythroid Transcription Factor GATA-1, subunit A"/>
    <property type="match status" value="1"/>
</dbReference>
<keyword evidence="1" id="KW-0479">Metal-binding</keyword>
<dbReference type="EMBL" id="JAWDGP010007236">
    <property type="protein sequence ID" value="KAK3727655.1"/>
    <property type="molecule type" value="Genomic_DNA"/>
</dbReference>
<comment type="caution">
    <text evidence="12">The sequence shown here is derived from an EMBL/GenBank/DDBJ whole genome shotgun (WGS) entry which is preliminary data.</text>
</comment>
<dbReference type="InterPro" id="IPR013088">
    <property type="entry name" value="Znf_NHR/GATA"/>
</dbReference>
<feature type="compositionally biased region" description="Polar residues" evidence="9">
    <location>
        <begin position="384"/>
        <end position="400"/>
    </location>
</feature>
<dbReference type="PRINTS" id="PR00047">
    <property type="entry name" value="STROIDFINGER"/>
</dbReference>
<dbReference type="AlphaFoldDB" id="A0AAE0XZR6"/>
<dbReference type="PANTHER" id="PTHR24082">
    <property type="entry name" value="NUCLEAR HORMONE RECEPTOR"/>
    <property type="match status" value="1"/>
</dbReference>
<keyword evidence="6" id="KW-0804">Transcription</keyword>
<accession>A0AAE0XZR6</accession>
<evidence type="ECO:0000256" key="9">
    <source>
        <dbReference type="SAM" id="MobiDB-lite"/>
    </source>
</evidence>
<dbReference type="InterPro" id="IPR000536">
    <property type="entry name" value="Nucl_hrmn_rcpt_lig-bd"/>
</dbReference>
<dbReference type="CDD" id="cd06916">
    <property type="entry name" value="NR_DBD_like"/>
    <property type="match status" value="1"/>
</dbReference>
<dbReference type="InterPro" id="IPR035500">
    <property type="entry name" value="NHR-like_dom_sf"/>
</dbReference>
<feature type="region of interest" description="Disordered" evidence="9">
    <location>
        <begin position="531"/>
        <end position="581"/>
    </location>
</feature>
<dbReference type="Proteomes" id="UP001283361">
    <property type="component" value="Unassembled WGS sequence"/>
</dbReference>
<dbReference type="Pfam" id="PF00104">
    <property type="entry name" value="Hormone_recep"/>
    <property type="match status" value="1"/>
</dbReference>
<feature type="compositionally biased region" description="Basic and acidic residues" evidence="9">
    <location>
        <begin position="748"/>
        <end position="762"/>
    </location>
</feature>
<dbReference type="GO" id="GO:0008270">
    <property type="term" value="F:zinc ion binding"/>
    <property type="evidence" value="ECO:0007669"/>
    <property type="project" value="UniProtKB-KW"/>
</dbReference>
<dbReference type="PROSITE" id="PS51030">
    <property type="entry name" value="NUCLEAR_REC_DBD_2"/>
    <property type="match status" value="1"/>
</dbReference>
<dbReference type="InterPro" id="IPR001628">
    <property type="entry name" value="Znf_hrmn_rcpt"/>
</dbReference>
<keyword evidence="8" id="KW-0539">Nucleus</keyword>
<sequence length="1116" mass="125837">MRGKKRPPEERVSNVTGPLPPCKVCGEAAAGFHYGVNTCEACKGFFRRSLVRNGNYTCQGAGSCPVGANRRKSCPKCRYIRCLEAGMSKEAIKTGRYTYQKRTQDTLEIKLIERVKQETGLDSTQLADIKDPSSLLRSSDTKNNNSGVLSLKKIGYEENTEKFISRNSDFAVKDLGTSFFTSDKMSPVPSPKPLTSVLPTSNTLATSSPSFNPARSRLGLSVSPLTSNVKSSLPPPTFTQPFLTSDSITDLKLPLNFRNLPPTTSSFRAAKVRHINSECLKSEPLDPSLSLTKALVSKHDLHKASSFRLNENGFDRNMGRGEMGDTHSPHSRKLFSYPTSPIPDLPHAPMKHTYPLNAYDGLAYPRTKDSYCQKYPHQEENRHQSPFGTHSCSPQLQTSSVKDSMIKSVSYHGKINSESNTRSEIDIRPSLTHNILNTEIVRPSSVSLSYPVLQTKNHIGNDLFLYHHHDQQRHAQEQHQGFSQEAAHHVPHRHHADSSFDRRELHVPCPQPQQHWEPREQVKTGEADSILETSIPPNGNQHSPMFSGMVTPDSLPGSSSPDGQSSVDQSDTNLTSSSNRYSPSFSAPFGFSYPIFKDITEPLPSDYPDHQEGKEGKSNNEFKEMKEITRVLETPGVTAPIEIYRNQAYKHPPSIQIKVFPTVEQSKHSGFDHNSNEGKDSPSLHNSSAFHHSHDNCSKNCPAKHDVDNFTKRPNLRHGYHPLDFYRNPSPPPGRFLSEYATNFNEADIKDNKDVSHHKTEGQIDATGKRGSVNSESDQSADEMNNQNSSHYKRQHSPSATSKQDHCHRQSDNVQETNGCAVSPMSGRTLPPLTTWIPVPESKFSGEEMNQIIASLVESHRRIIYDTNSLSDEFFESKINECKERCRLQDEVFGHMGVVEYEEHRRIYDSTGLDLDNRLKSFDHVAELMDADIRHIIAFLKTIPGFKTFSLSDQSALVKAAMPELFFMAYYRGYFIDHYIVVEATNTYCVHNMATVYPPIFLAKLFAVASSFRDLKLSFNAIVILKALSVFFPDRVLLEDRQQCETLFDKYLHCFLHQLKLDFPESHGPVMARLAVQLAELRGLHHICLQLWRTEFYQYKAVANRPILMELFCNNY</sequence>
<dbReference type="Gene3D" id="1.10.565.10">
    <property type="entry name" value="Retinoid X Receptor"/>
    <property type="match status" value="1"/>
</dbReference>
<dbReference type="GO" id="GO:0003700">
    <property type="term" value="F:DNA-binding transcription factor activity"/>
    <property type="evidence" value="ECO:0007669"/>
    <property type="project" value="InterPro"/>
</dbReference>
<gene>
    <name evidence="12" type="ORF">RRG08_032614</name>
</gene>
<feature type="compositionally biased region" description="Polar residues" evidence="9">
    <location>
        <begin position="772"/>
        <end position="790"/>
    </location>
</feature>
<name>A0AAE0XZR6_9GAST</name>
<dbReference type="SMART" id="SM00430">
    <property type="entry name" value="HOLI"/>
    <property type="match status" value="1"/>
</dbReference>
<evidence type="ECO:0000259" key="10">
    <source>
        <dbReference type="PROSITE" id="PS51030"/>
    </source>
</evidence>
<keyword evidence="3" id="KW-0862">Zinc</keyword>
<dbReference type="PROSITE" id="PS51843">
    <property type="entry name" value="NR_LBD"/>
    <property type="match status" value="1"/>
</dbReference>
<evidence type="ECO:0000256" key="1">
    <source>
        <dbReference type="ARBA" id="ARBA00022723"/>
    </source>
</evidence>